<feature type="domain" description="Nucleoporin Nup188 N-terminal subdomain III" evidence="9">
    <location>
        <begin position="708"/>
        <end position="1156"/>
    </location>
</feature>
<dbReference type="InterPro" id="IPR041634">
    <property type="entry name" value="Nup188_C"/>
</dbReference>
<dbReference type="PANTHER" id="PTHR31431">
    <property type="entry name" value="NUCLEOPORIN NUP188 HOMOLOG"/>
    <property type="match status" value="1"/>
</dbReference>
<evidence type="ECO:0008006" key="12">
    <source>
        <dbReference type="Google" id="ProtNLM"/>
    </source>
</evidence>
<dbReference type="PANTHER" id="PTHR31431:SF1">
    <property type="entry name" value="NUCLEOPORIN NUP188"/>
    <property type="match status" value="1"/>
</dbReference>
<evidence type="ECO:0000313" key="11">
    <source>
        <dbReference type="Proteomes" id="UP000799439"/>
    </source>
</evidence>
<evidence type="ECO:0000256" key="5">
    <source>
        <dbReference type="ARBA" id="ARBA00023010"/>
    </source>
</evidence>
<comment type="subcellular location">
    <subcellularLocation>
        <location evidence="1">Nucleus</location>
        <location evidence="1">Nuclear pore complex</location>
    </subcellularLocation>
</comment>
<dbReference type="Pfam" id="PF18378">
    <property type="entry name" value="Nup188_C"/>
    <property type="match status" value="1"/>
</dbReference>
<protein>
    <recommendedName>
        <fullName evidence="12">Nucleoporin subcomplex protein binding to Pom34-domain-containing protein</fullName>
    </recommendedName>
</protein>
<evidence type="ECO:0000256" key="1">
    <source>
        <dbReference type="ARBA" id="ARBA00004567"/>
    </source>
</evidence>
<reference evidence="10" key="1">
    <citation type="journal article" date="2020" name="Stud. Mycol.">
        <title>101 Dothideomycetes genomes: a test case for predicting lifestyles and emergence of pathogens.</title>
        <authorList>
            <person name="Haridas S."/>
            <person name="Albert R."/>
            <person name="Binder M."/>
            <person name="Bloem J."/>
            <person name="Labutti K."/>
            <person name="Salamov A."/>
            <person name="Andreopoulos B."/>
            <person name="Baker S."/>
            <person name="Barry K."/>
            <person name="Bills G."/>
            <person name="Bluhm B."/>
            <person name="Cannon C."/>
            <person name="Castanera R."/>
            <person name="Culley D."/>
            <person name="Daum C."/>
            <person name="Ezra D."/>
            <person name="Gonzalez J."/>
            <person name="Henrissat B."/>
            <person name="Kuo A."/>
            <person name="Liang C."/>
            <person name="Lipzen A."/>
            <person name="Lutzoni F."/>
            <person name="Magnuson J."/>
            <person name="Mondo S."/>
            <person name="Nolan M."/>
            <person name="Ohm R."/>
            <person name="Pangilinan J."/>
            <person name="Park H.-J."/>
            <person name="Ramirez L."/>
            <person name="Alfaro M."/>
            <person name="Sun H."/>
            <person name="Tritt A."/>
            <person name="Yoshinaga Y."/>
            <person name="Zwiers L.-H."/>
            <person name="Turgeon B."/>
            <person name="Goodwin S."/>
            <person name="Spatafora J."/>
            <person name="Crous P."/>
            <person name="Grigoriev I."/>
        </authorList>
    </citation>
    <scope>NUCLEOTIDE SEQUENCE</scope>
    <source>
        <strain evidence="10">CBS 260.36</strain>
    </source>
</reference>
<organism evidence="10 11">
    <name type="scientific">Myriangium duriaei CBS 260.36</name>
    <dbReference type="NCBI Taxonomy" id="1168546"/>
    <lineage>
        <taxon>Eukaryota</taxon>
        <taxon>Fungi</taxon>
        <taxon>Dikarya</taxon>
        <taxon>Ascomycota</taxon>
        <taxon>Pezizomycotina</taxon>
        <taxon>Dothideomycetes</taxon>
        <taxon>Dothideomycetidae</taxon>
        <taxon>Myriangiales</taxon>
        <taxon>Myriangiaceae</taxon>
        <taxon>Myriangium</taxon>
    </lineage>
</organism>
<keyword evidence="2" id="KW-0813">Transport</keyword>
<dbReference type="InterPro" id="IPR044840">
    <property type="entry name" value="Nup188"/>
</dbReference>
<dbReference type="GO" id="GO:0006606">
    <property type="term" value="P:protein import into nucleus"/>
    <property type="evidence" value="ECO:0007669"/>
    <property type="project" value="TreeGrafter"/>
</dbReference>
<dbReference type="GO" id="GO:0006405">
    <property type="term" value="P:RNA export from nucleus"/>
    <property type="evidence" value="ECO:0007669"/>
    <property type="project" value="TreeGrafter"/>
</dbReference>
<accession>A0A9P4MIE4</accession>
<dbReference type="EMBL" id="ML996084">
    <property type="protein sequence ID" value="KAF2154197.1"/>
    <property type="molecule type" value="Genomic_DNA"/>
</dbReference>
<dbReference type="InterPro" id="IPR048883">
    <property type="entry name" value="Nup188_N-subdom_III"/>
</dbReference>
<dbReference type="OrthoDB" id="102511at2759"/>
<dbReference type="GO" id="GO:0017056">
    <property type="term" value="F:structural constituent of nuclear pore"/>
    <property type="evidence" value="ECO:0007669"/>
    <property type="project" value="InterPro"/>
</dbReference>
<dbReference type="Gene3D" id="1.25.10.70">
    <property type="match status" value="1"/>
</dbReference>
<keyword evidence="3" id="KW-0509">mRNA transport</keyword>
<keyword evidence="11" id="KW-1185">Reference proteome</keyword>
<evidence type="ECO:0000256" key="7">
    <source>
        <dbReference type="ARBA" id="ARBA00023242"/>
    </source>
</evidence>
<proteinExistence type="predicted"/>
<keyword evidence="6" id="KW-0906">Nuclear pore complex</keyword>
<evidence type="ECO:0000259" key="9">
    <source>
        <dbReference type="Pfam" id="PF21093"/>
    </source>
</evidence>
<keyword evidence="5" id="KW-0811">Translocation</keyword>
<dbReference type="Pfam" id="PF21093">
    <property type="entry name" value="Nup188_N-subdom_III"/>
    <property type="match status" value="1"/>
</dbReference>
<dbReference type="GO" id="GO:0044611">
    <property type="term" value="C:nuclear pore inner ring"/>
    <property type="evidence" value="ECO:0007669"/>
    <property type="project" value="TreeGrafter"/>
</dbReference>
<dbReference type="Proteomes" id="UP000799439">
    <property type="component" value="Unassembled WGS sequence"/>
</dbReference>
<evidence type="ECO:0000256" key="3">
    <source>
        <dbReference type="ARBA" id="ARBA00022816"/>
    </source>
</evidence>
<evidence type="ECO:0000256" key="4">
    <source>
        <dbReference type="ARBA" id="ARBA00022927"/>
    </source>
</evidence>
<evidence type="ECO:0000259" key="8">
    <source>
        <dbReference type="Pfam" id="PF18378"/>
    </source>
</evidence>
<evidence type="ECO:0000313" key="10">
    <source>
        <dbReference type="EMBL" id="KAF2154197.1"/>
    </source>
</evidence>
<evidence type="ECO:0000256" key="6">
    <source>
        <dbReference type="ARBA" id="ARBA00023132"/>
    </source>
</evidence>
<comment type="caution">
    <text evidence="10">The sequence shown here is derived from an EMBL/GenBank/DDBJ whole genome shotgun (WGS) entry which is preliminary data.</text>
</comment>
<keyword evidence="7" id="KW-0539">Nucleus</keyword>
<dbReference type="GO" id="GO:0051028">
    <property type="term" value="P:mRNA transport"/>
    <property type="evidence" value="ECO:0007669"/>
    <property type="project" value="UniProtKB-KW"/>
</dbReference>
<name>A0A9P4MIE4_9PEZI</name>
<feature type="domain" description="Nuclear pore protein Nup188 C-terminal" evidence="8">
    <location>
        <begin position="1459"/>
        <end position="1845"/>
    </location>
</feature>
<gene>
    <name evidence="10" type="ORF">K461DRAFT_292863</name>
</gene>
<keyword evidence="4" id="KW-0653">Protein transport</keyword>
<evidence type="ECO:0000256" key="2">
    <source>
        <dbReference type="ARBA" id="ARBA00022448"/>
    </source>
</evidence>
<sequence length="1848" mass="203238">MAPSHEGSYYLPPLDQCLQSRQLSISWRSIYTSLSDPSCIATKPAIDRALKDDTFRTLLTSPWTAFSKPTPDTKSQFETRTAAINVPTHSNGHYDISELRADALWLAKETAVDEVTALRTVILEWQQRTDQALLSNWYEEEVSNLQACAAAPGIQAIQELVSLHGGSLPADEVPDAQKSEPSRRRLIFSFHLQEREYFYKAVETVAGIAQRADLQLARSALPPSLIISQEVRHVAESMWKSQRDSSSQNSSSGSFEHIVGIVRELLEIGGDPQRWPDSAKTDDSMATTYTKALLEQLLSNLRLLYSHVMATRLQSSNTSDIRLWYGLMDDFGFLNAIVHLNPDLVLVNQSIHTMTAMISTEILRITPTTAYIRAKFASQSELLYPDLPQSKYIEDEDCVRHITGCLLGAASHDIDHASPAVLAWSVICHTLRITLQSEDDDNLGSSRRNSLRDSGTKLSKAEILLKAITDVVDDRDAIQEMGFAAVKQMKVFDVLQNMLNAISTIFKLPSDAHTAISSKITAFDVARHAIPVIGYGEEVIGVLLETMTHRTPFASSTTPASTISSWPQQPAQTLREDQDLFGHDLMNLVVSRYPFELPEFLLSLGAIARSTAYVDEEGSMIARLLDNLTTFTTALPRDFLAYELLQDDDMINRIQLLQAIPFLAPFGRQQPLSTMSGSMGTALSRVAEQYSIPEGSIGKVLNESRPLVVSWDFPHSGLEYLGALLSTLSPNASLADARTATNIEHSTAADLVNLFNAMLIGHLSSKDPNAAKSLLEKLSSGLGRSDDIIRVVFDIFEDQLQDHLAQPGTEGSIMLLTRIIEFARILLEIHPERVWSMLSKTRLLPMDDSPGALAAIVGATEIPTGQFRFLDACVSLFRSLIEDCTSRAVSRSGVGTKALARFEEQAVGSGRTPEKTMSSLLFNFSRVVIDVLQSQASWRFANSSERHNINCCILNSLDELLILAHGTQAKDDSPNRLFHYFQAASANIASIYLSDSTSEIPVQALLDIFVNALAGLSALPDIRDNYELVASAVQAIKFSSSLMRTGMMQNRPGTTFRKHLYKALPLLARLYVAQEALKPHVAELLTLLVQYSDGTSEEPVSLLGYLPAQTTKSFLKVVTDIEKPLQNLETEALIWDMLSAVVSHKQQWLAISLLTGSTPRDRLKKGGSDRANGHRSLVDVALAKLSDMSALPPRRALAMLAFLSHAQRHWTWISTSISDHRELLPSLTRWLSELTPNQRHSDIEACIRNANENQTAAFVADILARFLHNISDADRTEKLRLVLPKLKYLRDHASAVDGYNYSLHKNLAKNFEQKFPGCFLNVFKRSNFRSSQLGRDYYYDLELADRLLGFDPSWKRSKGQGFVDEVARANVNFSVVDSQIALLKSWKNLALGISTAAEPEAQNDMMTVVTGCLKANNESSVPTQLFENVSELRAEFAFALLQRLIRINSKEPAVKDIFLLVWDTIRQSGLDFEVISNQRDAAYYRLLLQILFLALQPHAQDASSASALRQSNKSLSRSAATMPTPLTPLSTTFLEIISKVISTNFRALCTLVHSADPADPASTIAEESDFVLLTAMLQTILRTPSAVTMQRQIATTIAESGLIRFAMSLYSWSDSLTPHDPIYGELSILLLLTISSVPLAAEQIAVEGVLSSISTANLSQYFRAPPASSTARGGKGPFDTPARLHAIWARGILPLTLNILSAVGPGVAADVAAFLNSFPAQLARSEADLAASPSPRDPNRGSVTLGLAAELHSTALLATVIDSLRAQGAAIGINPAEVESLAFDRAGVKELIEETLKGRRGLRERIVPLGEREVGLARMKARGQEAESVLEEMVVGELKGALSCLGQV</sequence>